<accession>A0ACC0V280</accession>
<dbReference type="EMBL" id="CM047944">
    <property type="protein sequence ID" value="KAI9899822.1"/>
    <property type="molecule type" value="Genomic_DNA"/>
</dbReference>
<dbReference type="Proteomes" id="UP001163324">
    <property type="component" value="Chromosome 5"/>
</dbReference>
<sequence length="522" mass="56915">MLHKILKRSIKNDAISSDPLEIYNARTVTVCVVACSGALLFGMDMGIIGGVLTMDTFKETYHLNDKPQIVLANLSSNIVSVIQAGAFLGCLCSMWLADKIGRRLSLVVASVLIFIGVALQAGASGHLGPMFVAGVAIGIASAVNPLYVAENAPRGIRGLLTGCYQLSIVTGLTLAFWINYGCLRHVQGHAQYIIPLALQAFPAVILLVGMLLANESPRFLARKTPEKALSVLSKLRGLPADHSYIKNEMDGILHQIEEERDMFGSVSGLTLLKEAFTVKSHRRRSFLCITLMMWSNLTGTNAMTYYSPEIFKSVGLSSSEAGLFATGIFGIVKMVSCAIFILFVTDSLGRRKSLFWTAIVQGLALFYVGFYIRFDPPQADSPPTATGYVAIVAIYIFAAVYQFGWGPVEIPAARMRALQMSMASASQWLFNFAVAKGTLSMFATMGKNGFGTYFLYGSFCFTMVIFAWVFVPETKGLSLEDMDELFGQSKIRGPFVPQRITRMDLEDHGKDGVAAVKHVDNV</sequence>
<gene>
    <name evidence="1" type="ORF">N3K66_006283</name>
</gene>
<organism evidence="1 2">
    <name type="scientific">Trichothecium roseum</name>
    <dbReference type="NCBI Taxonomy" id="47278"/>
    <lineage>
        <taxon>Eukaryota</taxon>
        <taxon>Fungi</taxon>
        <taxon>Dikarya</taxon>
        <taxon>Ascomycota</taxon>
        <taxon>Pezizomycotina</taxon>
        <taxon>Sordariomycetes</taxon>
        <taxon>Hypocreomycetidae</taxon>
        <taxon>Hypocreales</taxon>
        <taxon>Hypocreales incertae sedis</taxon>
        <taxon>Trichothecium</taxon>
    </lineage>
</organism>
<evidence type="ECO:0000313" key="2">
    <source>
        <dbReference type="Proteomes" id="UP001163324"/>
    </source>
</evidence>
<evidence type="ECO:0000313" key="1">
    <source>
        <dbReference type="EMBL" id="KAI9899822.1"/>
    </source>
</evidence>
<proteinExistence type="predicted"/>
<name>A0ACC0V280_9HYPO</name>
<protein>
    <submittedName>
        <fullName evidence="1">Uncharacterized protein</fullName>
    </submittedName>
</protein>
<keyword evidence="2" id="KW-1185">Reference proteome</keyword>
<comment type="caution">
    <text evidence="1">The sequence shown here is derived from an EMBL/GenBank/DDBJ whole genome shotgun (WGS) entry which is preliminary data.</text>
</comment>
<reference evidence="1" key="1">
    <citation type="submission" date="2022-10" db="EMBL/GenBank/DDBJ databases">
        <title>Complete Genome of Trichothecium roseum strain YXFP-22015, a Plant Pathogen Isolated from Citrus.</title>
        <authorList>
            <person name="Wang Y."/>
            <person name="Zhu L."/>
        </authorList>
    </citation>
    <scope>NUCLEOTIDE SEQUENCE</scope>
    <source>
        <strain evidence="1">YXFP-22015</strain>
    </source>
</reference>